<dbReference type="Pfam" id="PF13414">
    <property type="entry name" value="TPR_11"/>
    <property type="match status" value="1"/>
</dbReference>
<evidence type="ECO:0000313" key="3">
    <source>
        <dbReference type="Proteomes" id="UP000029692"/>
    </source>
</evidence>
<keyword evidence="1" id="KW-0802">TPR repeat</keyword>
<evidence type="ECO:0000313" key="2">
    <source>
        <dbReference type="EMBL" id="KGE70828.1"/>
    </source>
</evidence>
<evidence type="ECO:0000256" key="1">
    <source>
        <dbReference type="PROSITE-ProRule" id="PRU00339"/>
    </source>
</evidence>
<dbReference type="OrthoDB" id="363363at2"/>
<feature type="repeat" description="TPR" evidence="1">
    <location>
        <begin position="178"/>
        <end position="211"/>
    </location>
</feature>
<dbReference type="SMART" id="SM00028">
    <property type="entry name" value="TPR"/>
    <property type="match status" value="5"/>
</dbReference>
<dbReference type="eggNOG" id="COG0457">
    <property type="taxonomic scope" value="Bacteria"/>
</dbReference>
<dbReference type="InterPro" id="IPR019734">
    <property type="entry name" value="TPR_rpt"/>
</dbReference>
<dbReference type="RefSeq" id="WP_037550376.1">
    <property type="nucleotide sequence ID" value="NZ_JNUP01000072.1"/>
</dbReference>
<keyword evidence="3" id="KW-1185">Reference proteome</keyword>
<gene>
    <name evidence="2" type="ORF">DC28_15210</name>
</gene>
<dbReference type="Proteomes" id="UP000029692">
    <property type="component" value="Unassembled WGS sequence"/>
</dbReference>
<dbReference type="Gene3D" id="1.25.40.10">
    <property type="entry name" value="Tetratricopeptide repeat domain"/>
    <property type="match status" value="2"/>
</dbReference>
<dbReference type="EMBL" id="JNUP01000072">
    <property type="protein sequence ID" value="KGE70828.1"/>
    <property type="molecule type" value="Genomic_DNA"/>
</dbReference>
<dbReference type="PROSITE" id="PS50293">
    <property type="entry name" value="TPR_REGION"/>
    <property type="match status" value="1"/>
</dbReference>
<feature type="repeat" description="TPR" evidence="1">
    <location>
        <begin position="41"/>
        <end position="74"/>
    </location>
</feature>
<dbReference type="STRING" id="1480694.DC28_15210"/>
<dbReference type="Pfam" id="PF13174">
    <property type="entry name" value="TPR_6"/>
    <property type="match status" value="1"/>
</dbReference>
<accession>A0A098QTZ4</accession>
<comment type="caution">
    <text evidence="2">The sequence shown here is derived from an EMBL/GenBank/DDBJ whole genome shotgun (WGS) entry which is preliminary data.</text>
</comment>
<dbReference type="AlphaFoldDB" id="A0A098QTZ4"/>
<dbReference type="PROSITE" id="PS50005">
    <property type="entry name" value="TPR"/>
    <property type="match status" value="3"/>
</dbReference>
<sequence length="226" mass="25897">MKHLNQADPAYIQAMTEYMAGNWKEAEVSFRNLHSSYPKSTFVLLNLGQIYYSLGQLDEAIDTYKTALDLDPDLGIGYYRLGVCYFRAGRLMKALEAFRRVTDSPNQSHAMASYFVGLISFFLGEDSNADEFFSAFRQVSKESMIANFFLAQIKLKHHAYQEALELLQELAAETPKFSEVHYMMAQAYYGLHQNTDAIRCLRKVLELNPGDERAKTKLTLMTDMDF</sequence>
<dbReference type="SUPFAM" id="SSF48452">
    <property type="entry name" value="TPR-like"/>
    <property type="match status" value="1"/>
</dbReference>
<proteinExistence type="predicted"/>
<reference evidence="2 3" key="1">
    <citation type="submission" date="2014-05" db="EMBL/GenBank/DDBJ databases">
        <title>De novo Genome Sequence of Spirocheata sp.</title>
        <authorList>
            <person name="Shivani Y."/>
            <person name="Subhash Y."/>
            <person name="Tushar L."/>
            <person name="Sasikala C."/>
            <person name="Ramana C.V."/>
        </authorList>
    </citation>
    <scope>NUCLEOTIDE SEQUENCE [LARGE SCALE GENOMIC DNA]</scope>
    <source>
        <strain evidence="2 3">JC230</strain>
    </source>
</reference>
<name>A0A098QTZ4_9SPIO</name>
<dbReference type="Pfam" id="PF14559">
    <property type="entry name" value="TPR_19"/>
    <property type="match status" value="1"/>
</dbReference>
<organism evidence="2 3">
    <name type="scientific">Spirochaeta lutea</name>
    <dbReference type="NCBI Taxonomy" id="1480694"/>
    <lineage>
        <taxon>Bacteria</taxon>
        <taxon>Pseudomonadati</taxon>
        <taxon>Spirochaetota</taxon>
        <taxon>Spirochaetia</taxon>
        <taxon>Spirochaetales</taxon>
        <taxon>Spirochaetaceae</taxon>
        <taxon>Spirochaeta</taxon>
    </lineage>
</organism>
<dbReference type="InterPro" id="IPR011990">
    <property type="entry name" value="TPR-like_helical_dom_sf"/>
</dbReference>
<protein>
    <submittedName>
        <fullName evidence="2">Uncharacterized protein</fullName>
    </submittedName>
</protein>
<feature type="repeat" description="TPR" evidence="1">
    <location>
        <begin position="75"/>
        <end position="108"/>
    </location>
</feature>
<dbReference type="PANTHER" id="PTHR12558:SF13">
    <property type="entry name" value="CELL DIVISION CYCLE PROTEIN 27 HOMOLOG"/>
    <property type="match status" value="1"/>
</dbReference>
<dbReference type="PANTHER" id="PTHR12558">
    <property type="entry name" value="CELL DIVISION CYCLE 16,23,27"/>
    <property type="match status" value="1"/>
</dbReference>